<sequence length="511" mass="58106">MASTKNLIITDNKLDDNVVEYFIFSAEKNGAPALNKSFLNDVFAFLSSQCQISEYIWQAEPFNLQILPAKGDKPQCLYGRTYFGDNVDDEWYIVYLLFEITRKFKHLIARVTDDDGEFLLIESADHLPNWLEPETAENKVFIYNGKVHILPQKLPTTMSSSTTTSSSSVPLHGVNIKQALSYIIDSNNDDDDNEDTISSLASTLASDNMQNDITNKIQGYPEKISSTFHHTTCYIPVILAAILDIHPTIVSSLVRAFYERDALDLKFCVTFKHFQPGTRVMKRVKLTRCLYAQLTQQDFQADIRSGYQHHHRHHHHHRPEQKVINSKFKAYDLGSKLAHGAEILCRNEESLKITTLGNSSDGDDIHEKFDSDESWLKFLKKLEDSGYFRDELKDSKRYRELYESSKSFFVNSILPTMMNIRESASQQHPQQQQQNSHFNNDADTSKGTNDNDKDINNKDININNNNSSSSCVTSNSVNKNAGKIMLTLLKSTVVDVEAMKKESENIPSSDG</sequence>
<dbReference type="EMBL" id="AMQM01007796">
    <property type="status" value="NOT_ANNOTATED_CDS"/>
    <property type="molecule type" value="Genomic_DNA"/>
</dbReference>
<evidence type="ECO:0000313" key="2">
    <source>
        <dbReference type="EMBL" id="ESN92140.1"/>
    </source>
</evidence>
<evidence type="ECO:0000256" key="1">
    <source>
        <dbReference type="SAM" id="MobiDB-lite"/>
    </source>
</evidence>
<dbReference type="FunCoup" id="T1FW08">
    <property type="interactions" value="2159"/>
</dbReference>
<protein>
    <submittedName>
        <fullName evidence="2 3">Uncharacterized protein</fullName>
    </submittedName>
</protein>
<feature type="compositionally biased region" description="Low complexity" evidence="1">
    <location>
        <begin position="458"/>
        <end position="474"/>
    </location>
</feature>
<dbReference type="HOGENOM" id="CLU_533499_0_0_1"/>
<dbReference type="Proteomes" id="UP000015101">
    <property type="component" value="Unassembled WGS sequence"/>
</dbReference>
<dbReference type="KEGG" id="hro:HELRODRAFT_194400"/>
<dbReference type="AlphaFoldDB" id="T1FW08"/>
<evidence type="ECO:0000313" key="4">
    <source>
        <dbReference type="Proteomes" id="UP000015101"/>
    </source>
</evidence>
<proteinExistence type="predicted"/>
<dbReference type="Pfam" id="PF07093">
    <property type="entry name" value="SGT1"/>
    <property type="match status" value="1"/>
</dbReference>
<dbReference type="EMBL" id="KB097667">
    <property type="protein sequence ID" value="ESN92140.1"/>
    <property type="molecule type" value="Genomic_DNA"/>
</dbReference>
<dbReference type="GeneID" id="20213004"/>
<reference evidence="3" key="3">
    <citation type="submission" date="2015-06" db="UniProtKB">
        <authorList>
            <consortium name="EnsemblMetazoa"/>
        </authorList>
    </citation>
    <scope>IDENTIFICATION</scope>
</reference>
<dbReference type="InterPro" id="IPR010770">
    <property type="entry name" value="Ecd"/>
</dbReference>
<dbReference type="EnsemblMetazoa" id="HelroT194400">
    <property type="protein sequence ID" value="HelroP194400"/>
    <property type="gene ID" value="HelroG194400"/>
</dbReference>
<dbReference type="CTD" id="20213004"/>
<reference evidence="4" key="1">
    <citation type="submission" date="2012-12" db="EMBL/GenBank/DDBJ databases">
        <authorList>
            <person name="Hellsten U."/>
            <person name="Grimwood J."/>
            <person name="Chapman J.A."/>
            <person name="Shapiro H."/>
            <person name="Aerts A."/>
            <person name="Otillar R.P."/>
            <person name="Terry A.Y."/>
            <person name="Boore J.L."/>
            <person name="Simakov O."/>
            <person name="Marletaz F."/>
            <person name="Cho S.-J."/>
            <person name="Edsinger-Gonzales E."/>
            <person name="Havlak P."/>
            <person name="Kuo D.-H."/>
            <person name="Larsson T."/>
            <person name="Lv J."/>
            <person name="Arendt D."/>
            <person name="Savage R."/>
            <person name="Osoegawa K."/>
            <person name="de Jong P."/>
            <person name="Lindberg D.R."/>
            <person name="Seaver E.C."/>
            <person name="Weisblat D.A."/>
            <person name="Putnam N.H."/>
            <person name="Grigoriev I.V."/>
            <person name="Rokhsar D.S."/>
        </authorList>
    </citation>
    <scope>NUCLEOTIDE SEQUENCE</scope>
</reference>
<dbReference type="OrthoDB" id="27237at2759"/>
<accession>T1FW08</accession>
<dbReference type="PANTHER" id="PTHR13060">
    <property type="entry name" value="SGT1 PROTEIN HSGT1 SUPPRESSOR OF GCR2"/>
    <property type="match status" value="1"/>
</dbReference>
<dbReference type="PANTHER" id="PTHR13060:SF0">
    <property type="entry name" value="PROTEIN ECDYSONELESS HOMOLOG"/>
    <property type="match status" value="1"/>
</dbReference>
<keyword evidence="4" id="KW-1185">Reference proteome</keyword>
<reference evidence="2 4" key="2">
    <citation type="journal article" date="2013" name="Nature">
        <title>Insights into bilaterian evolution from three spiralian genomes.</title>
        <authorList>
            <person name="Simakov O."/>
            <person name="Marletaz F."/>
            <person name="Cho S.J."/>
            <person name="Edsinger-Gonzales E."/>
            <person name="Havlak P."/>
            <person name="Hellsten U."/>
            <person name="Kuo D.H."/>
            <person name="Larsson T."/>
            <person name="Lv J."/>
            <person name="Arendt D."/>
            <person name="Savage R."/>
            <person name="Osoegawa K."/>
            <person name="de Jong P."/>
            <person name="Grimwood J."/>
            <person name="Chapman J.A."/>
            <person name="Shapiro H."/>
            <person name="Aerts A."/>
            <person name="Otillar R.P."/>
            <person name="Terry A.Y."/>
            <person name="Boore J.L."/>
            <person name="Grigoriev I.V."/>
            <person name="Lindberg D.R."/>
            <person name="Seaver E.C."/>
            <person name="Weisblat D.A."/>
            <person name="Putnam N.H."/>
            <person name="Rokhsar D.S."/>
        </authorList>
    </citation>
    <scope>NUCLEOTIDE SEQUENCE</scope>
</reference>
<dbReference type="STRING" id="6412.T1FW08"/>
<name>T1FW08_HELRO</name>
<gene>
    <name evidence="3" type="primary">20213004</name>
    <name evidence="2" type="ORF">HELRODRAFT_194400</name>
</gene>
<dbReference type="InParanoid" id="T1FW08"/>
<dbReference type="eggNOG" id="KOG2406">
    <property type="taxonomic scope" value="Eukaryota"/>
</dbReference>
<dbReference type="GO" id="GO:0005634">
    <property type="term" value="C:nucleus"/>
    <property type="evidence" value="ECO:0000318"/>
    <property type="project" value="GO_Central"/>
</dbReference>
<evidence type="ECO:0000313" key="3">
    <source>
        <dbReference type="EnsemblMetazoa" id="HelroP194400"/>
    </source>
</evidence>
<feature type="compositionally biased region" description="Polar residues" evidence="1">
    <location>
        <begin position="435"/>
        <end position="447"/>
    </location>
</feature>
<feature type="region of interest" description="Disordered" evidence="1">
    <location>
        <begin position="423"/>
        <end position="474"/>
    </location>
</feature>
<dbReference type="RefSeq" id="XP_009029791.1">
    <property type="nucleotide sequence ID" value="XM_009031543.1"/>
</dbReference>
<organism evidence="3 4">
    <name type="scientific">Helobdella robusta</name>
    <name type="common">Californian leech</name>
    <dbReference type="NCBI Taxonomy" id="6412"/>
    <lineage>
        <taxon>Eukaryota</taxon>
        <taxon>Metazoa</taxon>
        <taxon>Spiralia</taxon>
        <taxon>Lophotrochozoa</taxon>
        <taxon>Annelida</taxon>
        <taxon>Clitellata</taxon>
        <taxon>Hirudinea</taxon>
        <taxon>Rhynchobdellida</taxon>
        <taxon>Glossiphoniidae</taxon>
        <taxon>Helobdella</taxon>
    </lineage>
</organism>